<dbReference type="InterPro" id="IPR003476">
    <property type="entry name" value="Glyco_hydro_42"/>
</dbReference>
<dbReference type="InterPro" id="IPR013738">
    <property type="entry name" value="Beta_galactosidase_Trimer"/>
</dbReference>
<dbReference type="Proteomes" id="UP001597391">
    <property type="component" value="Unassembled WGS sequence"/>
</dbReference>
<dbReference type="SUPFAM" id="SSF51445">
    <property type="entry name" value="(Trans)glycosidases"/>
    <property type="match status" value="1"/>
</dbReference>
<gene>
    <name evidence="10" type="ORF">ACFSYH_08970</name>
</gene>
<evidence type="ECO:0000256" key="1">
    <source>
        <dbReference type="ARBA" id="ARBA00001412"/>
    </source>
</evidence>
<dbReference type="RefSeq" id="WP_377466576.1">
    <property type="nucleotide sequence ID" value="NZ_JBHUOP010000003.1"/>
</dbReference>
<feature type="domain" description="Glycoside hydrolase family 42 N-terminal" evidence="7">
    <location>
        <begin position="16"/>
        <end position="386"/>
    </location>
</feature>
<dbReference type="SUPFAM" id="SSF52317">
    <property type="entry name" value="Class I glutamine amidotransferase-like"/>
    <property type="match status" value="1"/>
</dbReference>
<evidence type="ECO:0000256" key="5">
    <source>
        <dbReference type="ARBA" id="ARBA00023295"/>
    </source>
</evidence>
<dbReference type="Pfam" id="PF08532">
    <property type="entry name" value="Glyco_hydro_42M"/>
    <property type="match status" value="1"/>
</dbReference>
<evidence type="ECO:0000256" key="2">
    <source>
        <dbReference type="ARBA" id="ARBA00005940"/>
    </source>
</evidence>
<evidence type="ECO:0000256" key="6">
    <source>
        <dbReference type="PIRNR" id="PIRNR001084"/>
    </source>
</evidence>
<feature type="domain" description="Beta-galactosidase trimerisation" evidence="8">
    <location>
        <begin position="402"/>
        <end position="604"/>
    </location>
</feature>
<name>A0ABW5XHG3_9MICO</name>
<dbReference type="InterPro" id="IPR013739">
    <property type="entry name" value="Beta_galactosidase_C"/>
</dbReference>
<evidence type="ECO:0000313" key="10">
    <source>
        <dbReference type="EMBL" id="MFD2840701.1"/>
    </source>
</evidence>
<dbReference type="PIRSF" id="PIRSF001084">
    <property type="entry name" value="B-galactosidase"/>
    <property type="match status" value="1"/>
</dbReference>
<dbReference type="PANTHER" id="PTHR36447:SF1">
    <property type="entry name" value="BETA-GALACTOSIDASE GANA"/>
    <property type="match status" value="1"/>
</dbReference>
<evidence type="ECO:0000259" key="8">
    <source>
        <dbReference type="Pfam" id="PF08532"/>
    </source>
</evidence>
<evidence type="ECO:0000259" key="9">
    <source>
        <dbReference type="Pfam" id="PF08533"/>
    </source>
</evidence>
<dbReference type="Gene3D" id="3.20.20.80">
    <property type="entry name" value="Glycosidases"/>
    <property type="match status" value="1"/>
</dbReference>
<dbReference type="InterPro" id="IPR029062">
    <property type="entry name" value="Class_I_gatase-like"/>
</dbReference>
<comment type="caution">
    <text evidence="10">The sequence shown here is derived from an EMBL/GenBank/DDBJ whole genome shotgun (WGS) entry which is preliminary data.</text>
</comment>
<proteinExistence type="inferred from homology"/>
<dbReference type="Gene3D" id="3.40.50.880">
    <property type="match status" value="1"/>
</dbReference>
<dbReference type="PANTHER" id="PTHR36447">
    <property type="entry name" value="BETA-GALACTOSIDASE GANA"/>
    <property type="match status" value="1"/>
</dbReference>
<dbReference type="InterPro" id="IPR017853">
    <property type="entry name" value="GH"/>
</dbReference>
<keyword evidence="4 6" id="KW-0378">Hydrolase</keyword>
<dbReference type="Gene3D" id="2.60.40.1180">
    <property type="entry name" value="Golgi alpha-mannosidase II"/>
    <property type="match status" value="1"/>
</dbReference>
<dbReference type="CDD" id="cd03143">
    <property type="entry name" value="A4_beta-galactosidase_middle_domain"/>
    <property type="match status" value="1"/>
</dbReference>
<dbReference type="InterPro" id="IPR013529">
    <property type="entry name" value="Glyco_hydro_42_N"/>
</dbReference>
<organism evidence="10 11">
    <name type="scientific">Populibacterium corticicola</name>
    <dbReference type="NCBI Taxonomy" id="1812826"/>
    <lineage>
        <taxon>Bacteria</taxon>
        <taxon>Bacillati</taxon>
        <taxon>Actinomycetota</taxon>
        <taxon>Actinomycetes</taxon>
        <taxon>Micrococcales</taxon>
        <taxon>Jonesiaceae</taxon>
        <taxon>Populibacterium</taxon>
    </lineage>
</organism>
<dbReference type="InterPro" id="IPR013780">
    <property type="entry name" value="Glyco_hydro_b"/>
</dbReference>
<evidence type="ECO:0000259" key="7">
    <source>
        <dbReference type="Pfam" id="PF02449"/>
    </source>
</evidence>
<keyword evidence="11" id="KW-1185">Reference proteome</keyword>
<comment type="catalytic activity">
    <reaction evidence="1 6">
        <text>Hydrolysis of terminal non-reducing beta-D-galactose residues in beta-D-galactosides.</text>
        <dbReference type="EC" id="3.2.1.23"/>
    </reaction>
</comment>
<comment type="similarity">
    <text evidence="2 6">Belongs to the glycosyl hydrolase 42 family.</text>
</comment>
<dbReference type="GO" id="GO:0004565">
    <property type="term" value="F:beta-galactosidase activity"/>
    <property type="evidence" value="ECO:0007669"/>
    <property type="project" value="UniProtKB-EC"/>
</dbReference>
<evidence type="ECO:0000256" key="3">
    <source>
        <dbReference type="ARBA" id="ARBA00012756"/>
    </source>
</evidence>
<dbReference type="Pfam" id="PF02449">
    <property type="entry name" value="Glyco_hydro_42"/>
    <property type="match status" value="1"/>
</dbReference>
<keyword evidence="5 6" id="KW-0326">Glycosidase</keyword>
<protein>
    <recommendedName>
        <fullName evidence="3 6">Beta-galactosidase</fullName>
        <shortName evidence="6">Beta-gal</shortName>
        <ecNumber evidence="3 6">3.2.1.23</ecNumber>
    </recommendedName>
</protein>
<sequence>MSASALKVPMILFGGDYNPDQWPREVWDEDVRLMKDAGVNTVTVGVFSWSTIEPQEGVFSFDWLDEVMDLMAANDIRVVLATPTASPPPWFTLAHPEGLPITKAGVRLIHGSRDTYNPSSTAYREAAKRVTRELVQRYAQHPALLMWHLHNEYGTISYGPQTDAAFRSWLCNKYGTIQQLNHVWNSRFWSQQYSTWEEIFAPQDTQYLPNPTAILDFKRFCADQLRAVLGDQVEIVRALSPDVPLTTNFMLPTWNHYNQWDFAQDIDVVSIDHYLDSTSMDGEAHVAFASELSRSFNNGQPWMVMEQATTVIYDYAAGRMFPKAPGRMARNTLQYIAHGSNSSLFFQWRTPRTGAEFFHSGMIPHTGEDTRGWREIVSLGQTLQKLASLTEAPIAGERTNAAKIAIVWEPDAWWAAETRAMPSSDIAFLPAVRDVHKALWLEGYAADFVQLGAPLDDYDLVLIPNFIAVSDEQAANLSAYVRSGGHTAVWYFSGSADENLNVRIGDSFTAAFAEVLGVKVDEHWPLVEGEHRSLSNNMRGYSWGETVRPTTASTLATYASSDLAAVPAITRNAYGKGIATYISTKVCGEDLRELVRELAHTASIAKTHPQAGDGLEIVRRNSGERTYLFVLNHTDSQHTVTAYGRELLTGTTVDSSITVEPHGYAVIEEESTTN</sequence>
<evidence type="ECO:0000313" key="11">
    <source>
        <dbReference type="Proteomes" id="UP001597391"/>
    </source>
</evidence>
<dbReference type="Pfam" id="PF08533">
    <property type="entry name" value="Glyco_hydro_42C"/>
    <property type="match status" value="1"/>
</dbReference>
<reference evidence="11" key="1">
    <citation type="journal article" date="2019" name="Int. J. Syst. Evol. Microbiol.">
        <title>The Global Catalogue of Microorganisms (GCM) 10K type strain sequencing project: providing services to taxonomists for standard genome sequencing and annotation.</title>
        <authorList>
            <consortium name="The Broad Institute Genomics Platform"/>
            <consortium name="The Broad Institute Genome Sequencing Center for Infectious Disease"/>
            <person name="Wu L."/>
            <person name="Ma J."/>
        </authorList>
    </citation>
    <scope>NUCLEOTIDE SEQUENCE [LARGE SCALE GENOMIC DNA]</scope>
    <source>
        <strain evidence="11">KCTC 33576</strain>
    </source>
</reference>
<accession>A0ABW5XHG3</accession>
<dbReference type="EC" id="3.2.1.23" evidence="3 6"/>
<feature type="domain" description="Beta-galactosidase C-terminal" evidence="9">
    <location>
        <begin position="614"/>
        <end position="669"/>
    </location>
</feature>
<evidence type="ECO:0000256" key="4">
    <source>
        <dbReference type="ARBA" id="ARBA00022801"/>
    </source>
</evidence>
<dbReference type="EMBL" id="JBHUOP010000003">
    <property type="protein sequence ID" value="MFD2840701.1"/>
    <property type="molecule type" value="Genomic_DNA"/>
</dbReference>